<evidence type="ECO:0000313" key="1">
    <source>
        <dbReference type="EMBL" id="MBC3794409.1"/>
    </source>
</evidence>
<accession>A0ABR6WD04</accession>
<gene>
    <name evidence="1" type="ORF">FH603_4938</name>
</gene>
<keyword evidence="1" id="KW-0413">Isomerase</keyword>
<dbReference type="GO" id="GO:0016853">
    <property type="term" value="F:isomerase activity"/>
    <property type="evidence" value="ECO:0007669"/>
    <property type="project" value="UniProtKB-KW"/>
</dbReference>
<keyword evidence="2" id="KW-1185">Reference proteome</keyword>
<comment type="caution">
    <text evidence="1">The sequence shown here is derived from an EMBL/GenBank/DDBJ whole genome shotgun (WGS) entry which is preliminary data.</text>
</comment>
<dbReference type="Proteomes" id="UP000700732">
    <property type="component" value="Unassembled WGS sequence"/>
</dbReference>
<dbReference type="PANTHER" id="PTHR43640:SF1">
    <property type="entry name" value="THIOREDOXIN-DEPENDENT PEROXIREDOXIN"/>
    <property type="match status" value="1"/>
</dbReference>
<proteinExistence type="predicted"/>
<name>A0ABR6WD04_9BACT</name>
<protein>
    <submittedName>
        <fullName evidence="1">Thiol-disulfide isomerase/thioredoxin</fullName>
    </submittedName>
</protein>
<dbReference type="RefSeq" id="WP_235985502.1">
    <property type="nucleotide sequence ID" value="NZ_VFIA01000045.1"/>
</dbReference>
<evidence type="ECO:0000313" key="2">
    <source>
        <dbReference type="Proteomes" id="UP000700732"/>
    </source>
</evidence>
<organism evidence="1 2">
    <name type="scientific">Spirosoma utsteinense</name>
    <dbReference type="NCBI Taxonomy" id="2585773"/>
    <lineage>
        <taxon>Bacteria</taxon>
        <taxon>Pseudomonadati</taxon>
        <taxon>Bacteroidota</taxon>
        <taxon>Cytophagia</taxon>
        <taxon>Cytophagales</taxon>
        <taxon>Cytophagaceae</taxon>
        <taxon>Spirosoma</taxon>
    </lineage>
</organism>
<reference evidence="1 2" key="1">
    <citation type="submission" date="2019-06" db="EMBL/GenBank/DDBJ databases">
        <title>Spirosoma utsteinense sp. nov. isolated from Antarctic ice-free soils.</title>
        <authorList>
            <person name="Tahon G."/>
        </authorList>
    </citation>
    <scope>NUCLEOTIDE SEQUENCE [LARGE SCALE GENOMIC DNA]</scope>
    <source>
        <strain evidence="1 2">LMG 31447</strain>
    </source>
</reference>
<dbReference type="InterPro" id="IPR047262">
    <property type="entry name" value="PRX-like1"/>
</dbReference>
<sequence>MNARFVSCLILMGGLLGLLAMRPQPSLRVLIFLETECPISQKTTSRFQALADTYADRVMFEAIYPTETVTVGEVEAFEKAYSFRVPRRLDPRHRLVKRYKATTTPEVILLDARDRILYRGSVDDQFYKLGKYRPSPTVQYLRDALEATLHGQPVPVARVTPVGCLINYQ</sequence>
<dbReference type="InterPro" id="IPR036249">
    <property type="entry name" value="Thioredoxin-like_sf"/>
</dbReference>
<dbReference type="Gene3D" id="3.40.30.10">
    <property type="entry name" value="Glutaredoxin"/>
    <property type="match status" value="1"/>
</dbReference>
<dbReference type="EMBL" id="VFIA01000045">
    <property type="protein sequence ID" value="MBC3794409.1"/>
    <property type="molecule type" value="Genomic_DNA"/>
</dbReference>
<dbReference type="PANTHER" id="PTHR43640">
    <property type="entry name" value="OS07G0260300 PROTEIN"/>
    <property type="match status" value="1"/>
</dbReference>
<dbReference type="SUPFAM" id="SSF52833">
    <property type="entry name" value="Thioredoxin-like"/>
    <property type="match status" value="1"/>
</dbReference>